<protein>
    <recommendedName>
        <fullName evidence="4">Tetratricopeptide repeat family protein</fullName>
    </recommendedName>
</protein>
<reference evidence="2" key="1">
    <citation type="submission" date="2013-04" db="EMBL/GenBank/DDBJ databases">
        <title>The genome sequencing project of 58 acetic acid bacteria.</title>
        <authorList>
            <person name="Okamoto-Kainuma A."/>
            <person name="Ishikawa M."/>
            <person name="Umino S."/>
            <person name="Koizumi Y."/>
            <person name="Shiwa Y."/>
            <person name="Yoshikawa H."/>
            <person name="Matsutani M."/>
            <person name="Matsushita K."/>
        </authorList>
    </citation>
    <scope>NUCLEOTIDE SEQUENCE</scope>
    <source>
        <strain evidence="2">DSM 14337</strain>
    </source>
</reference>
<evidence type="ECO:0000313" key="3">
    <source>
        <dbReference type="Proteomes" id="UP001065047"/>
    </source>
</evidence>
<gene>
    <name evidence="2" type="ORF">AA14337_0603</name>
</gene>
<accession>A0ABQ0PNM7</accession>
<name>A0ABQ0PNM7_9PROT</name>
<keyword evidence="3" id="KW-1185">Reference proteome</keyword>
<feature type="chain" id="PRO_5045204062" description="Tetratricopeptide repeat family protein" evidence="1">
    <location>
        <begin position="29"/>
        <end position="784"/>
    </location>
</feature>
<comment type="caution">
    <text evidence="2">The sequence shown here is derived from an EMBL/GenBank/DDBJ whole genome shotgun (WGS) entry which is preliminary data.</text>
</comment>
<feature type="signal peptide" evidence="1">
    <location>
        <begin position="1"/>
        <end position="28"/>
    </location>
</feature>
<keyword evidence="1" id="KW-0732">Signal</keyword>
<evidence type="ECO:0000256" key="1">
    <source>
        <dbReference type="SAM" id="SignalP"/>
    </source>
</evidence>
<evidence type="ECO:0000313" key="2">
    <source>
        <dbReference type="EMBL" id="GBQ76721.1"/>
    </source>
</evidence>
<dbReference type="Proteomes" id="UP001065047">
    <property type="component" value="Unassembled WGS sequence"/>
</dbReference>
<sequence length="784" mass="81246">MRRIAACLVLTQGLAPQAGLLAPRAVFAAPGGVDGLHAAPVQPVLHDGLNPQEGDASHASLFLPFDAQTGVAAFWSGPDFVVVADRPVPALAHASGGSGLFSSLDVTVLDTATLIRLHLPSHPQLSLSHQSDGWVLQGDTSARSGSSSGMTSHVAQVFRPGAVLFPQKQPGRIIALPDPASGGRLLIAPSRVASGGIAQGRQGVGYGVRPSLEGVVIAADSRQITLRSTAEGAVLDAVALHPLPVGQAPDTAQTDTHGQDWDWLGLSHAGNSSKPSTRLAAAQAAFAAGQPWQALKSLEEASPQGEAAADEKIQTAQTFLQAAASLLTGRIWQAQVLNGAQFGDAPATRIWRGLYLMQTGQNSRNTSILLSAGFAQLQAYPAPVRALILPQVATYVVRFGDVAAVNLLGTLPDDTAYDLARALLEARAGQTETARVALENLTASSSSQITAYARAALVAVMLDKDMIGPSMAAEAYGKLLDNDGQPAALPAGPKATIRLGQAHALTLAGQPQAALAVLDSVRAGPDAPQDVLAAAYQATLKALIFPEAASKAVTPQVANSAPLSATARFALVASHLRFVEEGAGKAKLLLGYGRQLLEAGQPDAAATAFAQAAAMLADPVARAEAEDLLAQAGLQAHRPALVQRALERATAPGMPDDLATQRAYDAARLAAESGDTAKALTLLAQDETDAGLDLRGKLYESEKRWPEAVLVIGRLATRGLPEEGVLTEPQRALALRLASDAAAAGDSETLLRLKGWLAGRTLGRERDALLAMQIRSIKPHSPAH</sequence>
<evidence type="ECO:0008006" key="4">
    <source>
        <dbReference type="Google" id="ProtNLM"/>
    </source>
</evidence>
<dbReference type="EMBL" id="BAPF01000003">
    <property type="protein sequence ID" value="GBQ76721.1"/>
    <property type="molecule type" value="Genomic_DNA"/>
</dbReference>
<proteinExistence type="predicted"/>
<organism evidence="2 3">
    <name type="scientific">Acetobacter malorum DSM 14337</name>
    <dbReference type="NCBI Taxonomy" id="1307910"/>
    <lineage>
        <taxon>Bacteria</taxon>
        <taxon>Pseudomonadati</taxon>
        <taxon>Pseudomonadota</taxon>
        <taxon>Alphaproteobacteria</taxon>
        <taxon>Acetobacterales</taxon>
        <taxon>Acetobacteraceae</taxon>
        <taxon>Acetobacter</taxon>
    </lineage>
</organism>